<keyword evidence="14" id="KW-0464">Manganese</keyword>
<dbReference type="Proteomes" id="UP000292580">
    <property type="component" value="Unassembled WGS sequence"/>
</dbReference>
<feature type="transmembrane region" description="Helical" evidence="18">
    <location>
        <begin position="163"/>
        <end position="184"/>
    </location>
</feature>
<feature type="transmembrane region" description="Helical" evidence="18">
    <location>
        <begin position="367"/>
        <end position="389"/>
    </location>
</feature>
<gene>
    <name evidence="22" type="ORF">CUJ86_02750</name>
</gene>
<accession>A0A483CZ99</accession>
<comment type="similarity">
    <text evidence="5">Belongs to the STT3 family.</text>
</comment>
<feature type="transmembrane region" description="Helical" evidence="18">
    <location>
        <begin position="420"/>
        <end position="440"/>
    </location>
</feature>
<feature type="transmembrane region" description="Helical" evidence="18">
    <location>
        <begin position="205"/>
        <end position="238"/>
    </location>
</feature>
<name>A0A483CZ99_9EURY</name>
<evidence type="ECO:0000256" key="9">
    <source>
        <dbReference type="ARBA" id="ARBA00022692"/>
    </source>
</evidence>
<dbReference type="AlphaFoldDB" id="A0A483CZ99"/>
<comment type="cofactor">
    <cofactor evidence="1">
        <name>Mn(2+)</name>
        <dbReference type="ChEBI" id="CHEBI:29035"/>
    </cofactor>
</comment>
<evidence type="ECO:0000259" key="20">
    <source>
        <dbReference type="Pfam" id="PF18079"/>
    </source>
</evidence>
<dbReference type="PANTHER" id="PTHR13872">
    <property type="entry name" value="DOLICHYL-DIPHOSPHOOLIGOSACCHARIDE--PROTEIN GLYCOSYLTRANSFERASE SUBUNIT"/>
    <property type="match status" value="1"/>
</dbReference>
<feature type="transmembrane region" description="Helical" evidence="18">
    <location>
        <begin position="310"/>
        <end position="330"/>
    </location>
</feature>
<dbReference type="EC" id="2.4.99.21" evidence="6"/>
<evidence type="ECO:0000259" key="19">
    <source>
        <dbReference type="Pfam" id="PF02516"/>
    </source>
</evidence>
<feature type="transmembrane region" description="Helical" evidence="18">
    <location>
        <begin position="478"/>
        <end position="497"/>
    </location>
</feature>
<dbReference type="GO" id="GO:0046872">
    <property type="term" value="F:metal ion binding"/>
    <property type="evidence" value="ECO:0007669"/>
    <property type="project" value="UniProtKB-KW"/>
</dbReference>
<keyword evidence="9 18" id="KW-0812">Transmembrane</keyword>
<feature type="region of interest" description="Disordered" evidence="17">
    <location>
        <begin position="452"/>
        <end position="472"/>
    </location>
</feature>
<feature type="transmembrane region" description="Helical" evidence="18">
    <location>
        <begin position="12"/>
        <end position="30"/>
    </location>
</feature>
<dbReference type="InterPro" id="IPR026410">
    <property type="entry name" value="OlisacTrfase_arch"/>
</dbReference>
<evidence type="ECO:0000256" key="8">
    <source>
        <dbReference type="ARBA" id="ARBA00022679"/>
    </source>
</evidence>
<dbReference type="InterPro" id="IPR054479">
    <property type="entry name" value="AglB-like_core"/>
</dbReference>
<reference evidence="22 23" key="1">
    <citation type="submission" date="2017-11" db="EMBL/GenBank/DDBJ databases">
        <title>Isolation and Characterization of Methanofollis Species from Methane Seep Offshore SW Taiwan.</title>
        <authorList>
            <person name="Teng N.-H."/>
            <person name="Lai M.-C."/>
            <person name="Chen S.-C."/>
        </authorList>
    </citation>
    <scope>NUCLEOTIDE SEQUENCE [LARGE SCALE GENOMIC DNA]</scope>
    <source>
        <strain evidence="22 23">FWC-SCC2</strain>
    </source>
</reference>
<feature type="transmembrane region" description="Helical" evidence="18">
    <location>
        <begin position="281"/>
        <end position="304"/>
    </location>
</feature>
<evidence type="ECO:0000256" key="3">
    <source>
        <dbReference type="ARBA" id="ARBA00004651"/>
    </source>
</evidence>
<evidence type="ECO:0000256" key="15">
    <source>
        <dbReference type="ARBA" id="ARBA00030679"/>
    </source>
</evidence>
<evidence type="ECO:0000256" key="14">
    <source>
        <dbReference type="ARBA" id="ARBA00023211"/>
    </source>
</evidence>
<keyword evidence="23" id="KW-1185">Reference proteome</keyword>
<keyword evidence="10" id="KW-0479">Metal-binding</keyword>
<protein>
    <recommendedName>
        <fullName evidence="6">dolichyl-phosphooligosaccharide-protein glycotransferase</fullName>
        <ecNumber evidence="6">2.4.99.21</ecNumber>
    </recommendedName>
    <alternativeName>
        <fullName evidence="15">Oligosaccharyl transferase</fullName>
    </alternativeName>
</protein>
<feature type="domain" description="Oligosaccharyl transferase STT3 N-terminal" evidence="19">
    <location>
        <begin position="45"/>
        <end position="403"/>
    </location>
</feature>
<evidence type="ECO:0000256" key="6">
    <source>
        <dbReference type="ARBA" id="ARBA00012602"/>
    </source>
</evidence>
<evidence type="ECO:0000256" key="12">
    <source>
        <dbReference type="ARBA" id="ARBA00022989"/>
    </source>
</evidence>
<feature type="domain" description="Archaeal glycosylation protein B peripheral" evidence="20">
    <location>
        <begin position="778"/>
        <end position="851"/>
    </location>
</feature>
<dbReference type="PANTHER" id="PTHR13872:SF1">
    <property type="entry name" value="DOLICHYL-DIPHOSPHOOLIGOSACCHARIDE--PROTEIN GLYCOSYLTRANSFERASE SUBUNIT STT3B"/>
    <property type="match status" value="1"/>
</dbReference>
<feature type="transmembrane region" description="Helical" evidence="18">
    <location>
        <begin position="137"/>
        <end position="157"/>
    </location>
</feature>
<evidence type="ECO:0000256" key="5">
    <source>
        <dbReference type="ARBA" id="ARBA00010810"/>
    </source>
</evidence>
<evidence type="ECO:0000256" key="4">
    <source>
        <dbReference type="ARBA" id="ARBA00004922"/>
    </source>
</evidence>
<evidence type="ECO:0000256" key="7">
    <source>
        <dbReference type="ARBA" id="ARBA00022676"/>
    </source>
</evidence>
<dbReference type="NCBIfam" id="TIGR04154">
    <property type="entry name" value="archaeo_STT3"/>
    <property type="match status" value="1"/>
</dbReference>
<feature type="transmembrane region" description="Helical" evidence="18">
    <location>
        <begin position="80"/>
        <end position="99"/>
    </location>
</feature>
<dbReference type="Pfam" id="PF22627">
    <property type="entry name" value="AglB_core-like"/>
    <property type="match status" value="1"/>
</dbReference>
<keyword evidence="13 18" id="KW-0472">Membrane</keyword>
<feature type="transmembrane region" description="Helical" evidence="18">
    <location>
        <begin position="250"/>
        <end position="269"/>
    </location>
</feature>
<evidence type="ECO:0000256" key="16">
    <source>
        <dbReference type="ARBA" id="ARBA00034066"/>
    </source>
</evidence>
<evidence type="ECO:0000256" key="10">
    <source>
        <dbReference type="ARBA" id="ARBA00022723"/>
    </source>
</evidence>
<comment type="caution">
    <text evidence="22">The sequence shown here is derived from an EMBL/GenBank/DDBJ whole genome shotgun (WGS) entry which is preliminary data.</text>
</comment>
<feature type="domain" description="AglB-like core" evidence="21">
    <location>
        <begin position="515"/>
        <end position="615"/>
    </location>
</feature>
<comment type="cofactor">
    <cofactor evidence="2">
        <name>Mg(2+)</name>
        <dbReference type="ChEBI" id="CHEBI:18420"/>
    </cofactor>
</comment>
<dbReference type="InterPro" id="IPR048307">
    <property type="entry name" value="STT3_N"/>
</dbReference>
<evidence type="ECO:0000313" key="22">
    <source>
        <dbReference type="EMBL" id="TAJ45652.1"/>
    </source>
</evidence>
<evidence type="ECO:0000313" key="23">
    <source>
        <dbReference type="Proteomes" id="UP000292580"/>
    </source>
</evidence>
<keyword evidence="11" id="KW-0460">Magnesium</keyword>
<dbReference type="UniPathway" id="UPA00378"/>
<evidence type="ECO:0000256" key="2">
    <source>
        <dbReference type="ARBA" id="ARBA00001946"/>
    </source>
</evidence>
<dbReference type="Gene3D" id="2.60.40.3390">
    <property type="match status" value="1"/>
</dbReference>
<dbReference type="Pfam" id="PF18079">
    <property type="entry name" value="AglB_L1"/>
    <property type="match status" value="1"/>
</dbReference>
<dbReference type="InterPro" id="IPR041154">
    <property type="entry name" value="AglB_P1"/>
</dbReference>
<feature type="transmembrane region" description="Helical" evidence="18">
    <location>
        <begin position="105"/>
        <end position="125"/>
    </location>
</feature>
<dbReference type="OrthoDB" id="82393at2157"/>
<comment type="pathway">
    <text evidence="4">Protein modification; protein glycosylation.</text>
</comment>
<evidence type="ECO:0000256" key="1">
    <source>
        <dbReference type="ARBA" id="ARBA00001936"/>
    </source>
</evidence>
<dbReference type="Pfam" id="PF02516">
    <property type="entry name" value="STT3"/>
    <property type="match status" value="1"/>
</dbReference>
<keyword evidence="7" id="KW-0328">Glycosyltransferase</keyword>
<sequence>MPPFDNKQKSIIIAAAIILFSIIALWIRLIPMGGLMAEGVADVLGNDPWYNLRQVESLVANGLTYAWYDPMTLFPTGDTVYWGPLFPQIIAVLVILSGATTRPEVAYVASLVPALMGAAMVPLVYGIGRKMADWKTGLIAAGFTAVVSGQFMYRSLFGFVDHHIAEVLFSTLFVLAYIVALGVGRQEKPDLQSFETLRRPLVFGAAAGIAYLLGLLVMPTMILFAMITALYTVVQFVLDAWNGRESTDLALINTAVFAVATVGLLLFGFKEAGMGLSRYSMGHLVAYLAIIIGTWALFGLARAMRERPKYVYPLSLAGIGIIGALILMVAAPGVYSVLVGSFFSFFGQSAVVLTVQEAMGWSTGGAWQAFSTGLVLMIGGFAVLAYMILRKERADHLFVLVWSAIMLASTWQHVRYEYYLAVNIALLSGICVGFVLNLAWKDILALGASPTPEPTAGKGKKKAEPARKPRSATADPRHLLAVGAVVVLSCIFVALSLQTGLAIAEGSSYGGMNPQWRQALDWMGESTPDTGVDYLGVYERSSYTYPESAYGVMSWWDYGHWITYLAQRIPNANPFQHGVTGPNGSASFFMAQDEDVAAEIMDNDGTRYVITDIEMDTGKFWAMATWFDPDRAAAGYIDTFLVPDQSSGSYNQAKLYTGEYFTTMIGRLHNLDGSLAEPSQVIYAEYTDAGTSGYSVPTITTAEVMDGAAAQAKADAFNANAAAGRHAGLFGSESNLALTPVEVPALQHFRLVFESSQNVYNAQTPDIRYVKIFEYVPGAHIRGEGTIEIDLITNGGRSFTYRQTSTDGEFIVPYATSGGTSGVTASGPYRILESGRTVDVPESAVMQGLTIGQ</sequence>
<comment type="catalytic activity">
    <reaction evidence="16">
        <text>an archaeal dolichyl phosphooligosaccharide + [protein]-L-asparagine = an archaeal dolichyl phosphate + a glycoprotein with the oligosaccharide chain attached by N-beta-D-glycosyl linkage to a protein L-asparagine.</text>
        <dbReference type="EC" id="2.4.99.21"/>
    </reaction>
</comment>
<dbReference type="InterPro" id="IPR003674">
    <property type="entry name" value="Oligo_trans_STT3"/>
</dbReference>
<feature type="transmembrane region" description="Helical" evidence="18">
    <location>
        <begin position="396"/>
        <end position="414"/>
    </location>
</feature>
<dbReference type="EMBL" id="PGCL01000001">
    <property type="protein sequence ID" value="TAJ45652.1"/>
    <property type="molecule type" value="Genomic_DNA"/>
</dbReference>
<dbReference type="RefSeq" id="WP_130646017.1">
    <property type="nucleotide sequence ID" value="NZ_PGCL01000001.1"/>
</dbReference>
<keyword evidence="8 22" id="KW-0808">Transferase</keyword>
<evidence type="ECO:0000256" key="11">
    <source>
        <dbReference type="ARBA" id="ARBA00022842"/>
    </source>
</evidence>
<organism evidence="22 23">
    <name type="scientific">Methanofollis fontis</name>
    <dbReference type="NCBI Taxonomy" id="2052832"/>
    <lineage>
        <taxon>Archaea</taxon>
        <taxon>Methanobacteriati</taxon>
        <taxon>Methanobacteriota</taxon>
        <taxon>Stenosarchaea group</taxon>
        <taxon>Methanomicrobia</taxon>
        <taxon>Methanomicrobiales</taxon>
        <taxon>Methanomicrobiaceae</taxon>
        <taxon>Methanofollis</taxon>
    </lineage>
</organism>
<dbReference type="GO" id="GO:0004576">
    <property type="term" value="F:oligosaccharyl transferase activity"/>
    <property type="evidence" value="ECO:0007669"/>
    <property type="project" value="InterPro"/>
</dbReference>
<proteinExistence type="inferred from homology"/>
<evidence type="ECO:0000256" key="18">
    <source>
        <dbReference type="SAM" id="Phobius"/>
    </source>
</evidence>
<evidence type="ECO:0000256" key="13">
    <source>
        <dbReference type="ARBA" id="ARBA00023136"/>
    </source>
</evidence>
<keyword evidence="12 18" id="KW-1133">Transmembrane helix</keyword>
<evidence type="ECO:0000256" key="17">
    <source>
        <dbReference type="SAM" id="MobiDB-lite"/>
    </source>
</evidence>
<evidence type="ECO:0000259" key="21">
    <source>
        <dbReference type="Pfam" id="PF22627"/>
    </source>
</evidence>
<comment type="subcellular location">
    <subcellularLocation>
        <location evidence="3">Cell membrane</location>
        <topology evidence="3">Multi-pass membrane protein</topology>
    </subcellularLocation>
</comment>
<dbReference type="Gene3D" id="3.40.50.12610">
    <property type="match status" value="1"/>
</dbReference>
<dbReference type="GO" id="GO:0005886">
    <property type="term" value="C:plasma membrane"/>
    <property type="evidence" value="ECO:0007669"/>
    <property type="project" value="UniProtKB-SubCell"/>
</dbReference>